<accession>A0AAV9GB53</accession>
<organism evidence="2 3">
    <name type="scientific">Podospora aff. communis PSN243</name>
    <dbReference type="NCBI Taxonomy" id="3040156"/>
    <lineage>
        <taxon>Eukaryota</taxon>
        <taxon>Fungi</taxon>
        <taxon>Dikarya</taxon>
        <taxon>Ascomycota</taxon>
        <taxon>Pezizomycotina</taxon>
        <taxon>Sordariomycetes</taxon>
        <taxon>Sordariomycetidae</taxon>
        <taxon>Sordariales</taxon>
        <taxon>Podosporaceae</taxon>
        <taxon>Podospora</taxon>
    </lineage>
</organism>
<dbReference type="Proteomes" id="UP001321760">
    <property type="component" value="Unassembled WGS sequence"/>
</dbReference>
<feature type="domain" description="Heterokaryon incompatibility" evidence="1">
    <location>
        <begin position="169"/>
        <end position="314"/>
    </location>
</feature>
<reference evidence="2" key="1">
    <citation type="journal article" date="2023" name="Mol. Phylogenet. Evol.">
        <title>Genome-scale phylogeny and comparative genomics of the fungal order Sordariales.</title>
        <authorList>
            <person name="Hensen N."/>
            <person name="Bonometti L."/>
            <person name="Westerberg I."/>
            <person name="Brannstrom I.O."/>
            <person name="Guillou S."/>
            <person name="Cros-Aarteil S."/>
            <person name="Calhoun S."/>
            <person name="Haridas S."/>
            <person name="Kuo A."/>
            <person name="Mondo S."/>
            <person name="Pangilinan J."/>
            <person name="Riley R."/>
            <person name="LaButti K."/>
            <person name="Andreopoulos B."/>
            <person name="Lipzen A."/>
            <person name="Chen C."/>
            <person name="Yan M."/>
            <person name="Daum C."/>
            <person name="Ng V."/>
            <person name="Clum A."/>
            <person name="Steindorff A."/>
            <person name="Ohm R.A."/>
            <person name="Martin F."/>
            <person name="Silar P."/>
            <person name="Natvig D.O."/>
            <person name="Lalanne C."/>
            <person name="Gautier V."/>
            <person name="Ament-Velasquez S.L."/>
            <person name="Kruys A."/>
            <person name="Hutchinson M.I."/>
            <person name="Powell A.J."/>
            <person name="Barry K."/>
            <person name="Miller A.N."/>
            <person name="Grigoriev I.V."/>
            <person name="Debuchy R."/>
            <person name="Gladieux P."/>
            <person name="Hiltunen Thoren M."/>
            <person name="Johannesson H."/>
        </authorList>
    </citation>
    <scope>NUCLEOTIDE SEQUENCE</scope>
    <source>
        <strain evidence="2">PSN243</strain>
    </source>
</reference>
<dbReference type="InterPro" id="IPR010730">
    <property type="entry name" value="HET"/>
</dbReference>
<gene>
    <name evidence="2" type="ORF">QBC34DRAFT_412897</name>
</gene>
<dbReference type="AlphaFoldDB" id="A0AAV9GB53"/>
<name>A0AAV9GB53_9PEZI</name>
<evidence type="ECO:0000259" key="1">
    <source>
        <dbReference type="Pfam" id="PF06985"/>
    </source>
</evidence>
<proteinExistence type="predicted"/>
<evidence type="ECO:0000313" key="2">
    <source>
        <dbReference type="EMBL" id="KAK4445673.1"/>
    </source>
</evidence>
<keyword evidence="3" id="KW-1185">Reference proteome</keyword>
<protein>
    <submittedName>
        <fullName evidence="2">Heterokaryon incompatibility protein-domain-containing protein</fullName>
    </submittedName>
</protein>
<dbReference type="PANTHER" id="PTHR33112:SF10">
    <property type="entry name" value="TOL"/>
    <property type="match status" value="1"/>
</dbReference>
<evidence type="ECO:0000313" key="3">
    <source>
        <dbReference type="Proteomes" id="UP001321760"/>
    </source>
</evidence>
<reference evidence="2" key="2">
    <citation type="submission" date="2023-05" db="EMBL/GenBank/DDBJ databases">
        <authorList>
            <consortium name="Lawrence Berkeley National Laboratory"/>
            <person name="Steindorff A."/>
            <person name="Hensen N."/>
            <person name="Bonometti L."/>
            <person name="Westerberg I."/>
            <person name="Brannstrom I.O."/>
            <person name="Guillou S."/>
            <person name="Cros-Aarteil S."/>
            <person name="Calhoun S."/>
            <person name="Haridas S."/>
            <person name="Kuo A."/>
            <person name="Mondo S."/>
            <person name="Pangilinan J."/>
            <person name="Riley R."/>
            <person name="Labutti K."/>
            <person name="Andreopoulos B."/>
            <person name="Lipzen A."/>
            <person name="Chen C."/>
            <person name="Yanf M."/>
            <person name="Daum C."/>
            <person name="Ng V."/>
            <person name="Clum A."/>
            <person name="Ohm R."/>
            <person name="Martin F."/>
            <person name="Silar P."/>
            <person name="Natvig D."/>
            <person name="Lalanne C."/>
            <person name="Gautier V."/>
            <person name="Ament-Velasquez S.L."/>
            <person name="Kruys A."/>
            <person name="Hutchinson M.I."/>
            <person name="Powell A.J."/>
            <person name="Barry K."/>
            <person name="Miller A.N."/>
            <person name="Grigoriev I.V."/>
            <person name="Debuchy R."/>
            <person name="Gladieux P."/>
            <person name="Thoren M.H."/>
            <person name="Johannesson H."/>
        </authorList>
    </citation>
    <scope>NUCLEOTIDE SEQUENCE</scope>
    <source>
        <strain evidence="2">PSN243</strain>
    </source>
</reference>
<sequence>MTWTRTINYPNWRRIIGFLLLAVVWSTDIPGPVQVVLSVVLLPLFYCRSESTTGSTNGFNGPFFICSSSSSHRVYHGPLGFDHPRRTDESENLNTDVRVYGTTAALGVILQAKQWIQKCSSCHTSCKPPPGDAFTPTRLVYVGQDDNSHAGPRLVEMLDRPATHAAVQYLALSHCWGGDVNPKLTKQTYDAMKRSIDVKQLPKNLGDAIRLTRALGYQYIWIDSLCIVQDDEGDWAKESVLMINVYAHARCTISATASRTSHGGCTRGRWILVEESFLNPSRWQQWHDPNTLSSLFERRVESAPLTRRAWVFQERLLSRRILHFCADTVLFECNTLQASEVNPEGAAYEKEPYVLLNGSIRFEPRTSNLHGRPLEWAQRWEPVDETLLPDQRLENGHTMEDHTPTKGIRGALDTLTSVVVNDEMELWQKLEFNQRWYDLVSYYSRCNLTRQTDKLIAIAGVAGMVEQGSRAEYAAGLWTNVAFEFGLLWQEVEPRWDRFIYDAGAWLWRTSRDFTVGRTRRPRFIPSAPWFWKRQYWDFTMPSWSSPLKRNQYSYRAPSWSWASVNGEIRLMPEVSSNPRVTFHSRVDRTVVKLDGKVVKKAASHLDDGYIDISGPVAEVLQTRKNEMTFRLPGGPKRVGVQYAPDPYRSGQFDGMIAILILGMDGTVGWTSDTFTYGLVLRPRTGNNSAGEFERIGIFKAALMESIIKAPFWTEKKVRVF</sequence>
<dbReference type="Pfam" id="PF06985">
    <property type="entry name" value="HET"/>
    <property type="match status" value="1"/>
</dbReference>
<comment type="caution">
    <text evidence="2">The sequence shown here is derived from an EMBL/GenBank/DDBJ whole genome shotgun (WGS) entry which is preliminary data.</text>
</comment>
<dbReference type="EMBL" id="MU865963">
    <property type="protein sequence ID" value="KAK4445673.1"/>
    <property type="molecule type" value="Genomic_DNA"/>
</dbReference>
<dbReference type="PANTHER" id="PTHR33112">
    <property type="entry name" value="DOMAIN PROTEIN, PUTATIVE-RELATED"/>
    <property type="match status" value="1"/>
</dbReference>